<evidence type="ECO:0000313" key="1">
    <source>
        <dbReference type="EMBL" id="MDX3707093.1"/>
    </source>
</evidence>
<evidence type="ECO:0000313" key="2">
    <source>
        <dbReference type="Proteomes" id="UP001271274"/>
    </source>
</evidence>
<reference evidence="1 2" key="1">
    <citation type="journal article" date="2023" name="Microb. Genom.">
        <title>Mesoterricola silvestris gen. nov., sp. nov., Mesoterricola sediminis sp. nov., Geothrix oryzae sp. nov., Geothrix edaphica sp. nov., Geothrix rubra sp. nov., and Geothrix limicola sp. nov., six novel members of Acidobacteriota isolated from soils.</title>
        <authorList>
            <person name="Weisberg A.J."/>
            <person name="Pearce E."/>
            <person name="Kramer C.G."/>
            <person name="Chang J.H."/>
            <person name="Clarke C.R."/>
        </authorList>
    </citation>
    <scope>NUCLEOTIDE SEQUENCE [LARGE SCALE GENOMIC DNA]</scope>
    <source>
        <strain evidence="1 2">ID09-01A</strain>
    </source>
</reference>
<name>A0ABU4NWA5_9ACTN</name>
<dbReference type="RefSeq" id="WP_319063899.1">
    <property type="nucleotide sequence ID" value="NZ_JARAUS010000041.1"/>
</dbReference>
<organism evidence="1 2">
    <name type="scientific">Streptomyces europaeiscabiei</name>
    <dbReference type="NCBI Taxonomy" id="146819"/>
    <lineage>
        <taxon>Bacteria</taxon>
        <taxon>Bacillati</taxon>
        <taxon>Actinomycetota</taxon>
        <taxon>Actinomycetes</taxon>
        <taxon>Kitasatosporales</taxon>
        <taxon>Streptomycetaceae</taxon>
        <taxon>Streptomyces</taxon>
    </lineage>
</organism>
<dbReference type="EMBL" id="JARAYU010000041">
    <property type="protein sequence ID" value="MDX3707093.1"/>
    <property type="molecule type" value="Genomic_DNA"/>
</dbReference>
<sequence>METWLLLLVMSLAVYRLTRLVVADTFPPVLWLRDRLVGGWRPLTRKESERNPLPVLEEGQSATVARLGGLTVIDGETNRYVERTRWAPYWLADLLSCPWCASGWVALAVTAGTWAVVGLPMPLLVWPAVWAAGALIAGQEWA</sequence>
<gene>
    <name evidence="1" type="ORF">PV662_46990</name>
</gene>
<dbReference type="Proteomes" id="UP001271274">
    <property type="component" value="Unassembled WGS sequence"/>
</dbReference>
<dbReference type="Pfam" id="PF07098">
    <property type="entry name" value="DUF1360"/>
    <property type="match status" value="1"/>
</dbReference>
<protein>
    <submittedName>
        <fullName evidence="1">DUF1360 domain-containing protein</fullName>
    </submittedName>
</protein>
<comment type="caution">
    <text evidence="1">The sequence shown here is derived from an EMBL/GenBank/DDBJ whole genome shotgun (WGS) entry which is preliminary data.</text>
</comment>
<proteinExistence type="predicted"/>
<accession>A0ABU4NWA5</accession>
<keyword evidence="2" id="KW-1185">Reference proteome</keyword>
<dbReference type="InterPro" id="IPR010773">
    <property type="entry name" value="Mycophage_PG1_Gp7"/>
</dbReference>